<dbReference type="SMART" id="SM00320">
    <property type="entry name" value="WD40"/>
    <property type="match status" value="2"/>
</dbReference>
<keyword evidence="2" id="KW-0677">Repeat</keyword>
<dbReference type="InterPro" id="IPR036322">
    <property type="entry name" value="WD40_repeat_dom_sf"/>
</dbReference>
<protein>
    <recommendedName>
        <fullName evidence="3">TEP-1 C-terminal beta-propeller domain-containing protein</fullName>
    </recommendedName>
</protein>
<feature type="non-terminal residue" evidence="4">
    <location>
        <position position="422"/>
    </location>
</feature>
<dbReference type="PROSITE" id="PS50082">
    <property type="entry name" value="WD_REPEATS_2"/>
    <property type="match status" value="3"/>
</dbReference>
<name>X1RV64_9ZZZZ</name>
<sequence>ISGYINGEVRVWDLTGDQKVRTLLGHQDKVTDLALTGDNRLVSSSVDNTLRIWDLTKEDPTSILRRLPAPVTVLKLIGNEDRVISASDDSSLRVWDVENGQELAYLVAHGIATYSLASNEQRIFAGDEQGNVYFMFLWELDVPDPPPELVAAIAAGECVIFAGDGLAAQSNLPVWHKIINDLVDYASRKEELPEQEADRLRKNLERGDYKLVERLLVSQLPEAFIQEYIQSIYQNPEPSEAHKILSELPLIGGITTTYDTLLAQAFKSKEPQVFLPEMSSELITALGDQKFFTINLNGAAGRIKMLPLTPRRIQEEWRQNQQFRVFLDTLLRTNTLFFVGLSLDFIIDILDSISLPASRNQYRQHFILAGEPNGLNESKVSLLKQDYNLTVIEFSPSEGFPEIPGFLDQLKAGLPKPKMKKT</sequence>
<dbReference type="PROSITE" id="PS50294">
    <property type="entry name" value="WD_REPEATS_REGION"/>
    <property type="match status" value="2"/>
</dbReference>
<dbReference type="PROSITE" id="PS00678">
    <property type="entry name" value="WD_REPEATS_1"/>
    <property type="match status" value="2"/>
</dbReference>
<evidence type="ECO:0000259" key="3">
    <source>
        <dbReference type="Pfam" id="PF25048"/>
    </source>
</evidence>
<dbReference type="InterPro" id="IPR001680">
    <property type="entry name" value="WD40_rpt"/>
</dbReference>
<evidence type="ECO:0000256" key="2">
    <source>
        <dbReference type="ARBA" id="ARBA00022737"/>
    </source>
</evidence>
<reference evidence="4" key="1">
    <citation type="journal article" date="2014" name="Front. Microbiol.">
        <title>High frequency of phylogenetically diverse reductive dehalogenase-homologous genes in deep subseafloor sedimentary metagenomes.</title>
        <authorList>
            <person name="Kawai M."/>
            <person name="Futagami T."/>
            <person name="Toyoda A."/>
            <person name="Takaki Y."/>
            <person name="Nishi S."/>
            <person name="Hori S."/>
            <person name="Arai W."/>
            <person name="Tsubouchi T."/>
            <person name="Morono Y."/>
            <person name="Uchiyama I."/>
            <person name="Ito T."/>
            <person name="Fujiyama A."/>
            <person name="Inagaki F."/>
            <person name="Takami H."/>
        </authorList>
    </citation>
    <scope>NUCLEOTIDE SEQUENCE</scope>
    <source>
        <strain evidence="4">Expedition CK06-06</strain>
    </source>
</reference>
<dbReference type="InterPro" id="IPR019775">
    <property type="entry name" value="WD40_repeat_CS"/>
</dbReference>
<dbReference type="Pfam" id="PF13289">
    <property type="entry name" value="SIR2_2"/>
    <property type="match status" value="1"/>
</dbReference>
<gene>
    <name evidence="4" type="ORF">S12H4_14841</name>
</gene>
<dbReference type="InterPro" id="IPR056828">
    <property type="entry name" value="Beta-prop_TEP1_C"/>
</dbReference>
<feature type="domain" description="TEP-1 C-terminal beta-propeller" evidence="3">
    <location>
        <begin position="71"/>
        <end position="135"/>
    </location>
</feature>
<dbReference type="EMBL" id="BARW01007091">
    <property type="protein sequence ID" value="GAI84548.1"/>
    <property type="molecule type" value="Genomic_DNA"/>
</dbReference>
<evidence type="ECO:0000256" key="1">
    <source>
        <dbReference type="ARBA" id="ARBA00022574"/>
    </source>
</evidence>
<dbReference type="SUPFAM" id="SSF50978">
    <property type="entry name" value="WD40 repeat-like"/>
    <property type="match status" value="1"/>
</dbReference>
<proteinExistence type="predicted"/>
<dbReference type="Pfam" id="PF00400">
    <property type="entry name" value="WD40"/>
    <property type="match status" value="1"/>
</dbReference>
<keyword evidence="1" id="KW-0853">WD repeat</keyword>
<evidence type="ECO:0000313" key="4">
    <source>
        <dbReference type="EMBL" id="GAI84548.1"/>
    </source>
</evidence>
<dbReference type="AlphaFoldDB" id="X1RV64"/>
<organism evidence="4">
    <name type="scientific">marine sediment metagenome</name>
    <dbReference type="NCBI Taxonomy" id="412755"/>
    <lineage>
        <taxon>unclassified sequences</taxon>
        <taxon>metagenomes</taxon>
        <taxon>ecological metagenomes</taxon>
    </lineage>
</organism>
<dbReference type="PANTHER" id="PTHR19848">
    <property type="entry name" value="WD40 REPEAT PROTEIN"/>
    <property type="match status" value="1"/>
</dbReference>
<comment type="caution">
    <text evidence="4">The sequence shown here is derived from an EMBL/GenBank/DDBJ whole genome shotgun (WGS) entry which is preliminary data.</text>
</comment>
<dbReference type="Gene3D" id="2.130.10.10">
    <property type="entry name" value="YVTN repeat-like/Quinoprotein amine dehydrogenase"/>
    <property type="match status" value="1"/>
</dbReference>
<dbReference type="Pfam" id="PF25048">
    <property type="entry name" value="Beta-prop_TEP1_C"/>
    <property type="match status" value="1"/>
</dbReference>
<dbReference type="InterPro" id="IPR015943">
    <property type="entry name" value="WD40/YVTN_repeat-like_dom_sf"/>
</dbReference>
<dbReference type="PANTHER" id="PTHR19848:SF8">
    <property type="entry name" value="F-BOX AND WD REPEAT DOMAIN CONTAINING 7"/>
    <property type="match status" value="1"/>
</dbReference>
<accession>X1RV64</accession>
<feature type="non-terminal residue" evidence="4">
    <location>
        <position position="1"/>
    </location>
</feature>